<evidence type="ECO:0000256" key="1">
    <source>
        <dbReference type="ARBA" id="ARBA00022516"/>
    </source>
</evidence>
<evidence type="ECO:0000256" key="3">
    <source>
        <dbReference type="ARBA" id="ARBA00023098"/>
    </source>
</evidence>
<keyword evidence="2" id="KW-0378">Hydrolase</keyword>
<evidence type="ECO:0000313" key="5">
    <source>
        <dbReference type="Proteomes" id="UP000557872"/>
    </source>
</evidence>
<dbReference type="InterPro" id="IPR007431">
    <property type="entry name" value="ACP_PD"/>
</dbReference>
<dbReference type="Proteomes" id="UP000557872">
    <property type="component" value="Unassembled WGS sequence"/>
</dbReference>
<sequence length="199" mass="23346">MNFLAHLLLADDSAASRIGNLLGDFARGPIEQHCASFPKEVVRGIQMHRFIDGFTDSHPAFLRCRRMIHPERRRFAGIMVDLFWDHFLSIHWKDYHASPLETFCQQIYSEMEDHPEWLAGRLGKMFPIMKRENWLMRYSTLEGMALTLEEVSHRSPRIRPIAKGMEDLTSNYEALDSQFQVFMPELLAFVHRWKINNPA</sequence>
<accession>A0A851GKD7</accession>
<dbReference type="Pfam" id="PF04336">
    <property type="entry name" value="ACP_PD"/>
    <property type="match status" value="1"/>
</dbReference>
<dbReference type="EMBL" id="JACBAZ010000017">
    <property type="protein sequence ID" value="NWK57609.1"/>
    <property type="molecule type" value="Genomic_DNA"/>
</dbReference>
<keyword evidence="3" id="KW-0443">Lipid metabolism</keyword>
<keyword evidence="1" id="KW-0444">Lipid biosynthesis</keyword>
<proteinExistence type="predicted"/>
<name>A0A851GKD7_9BACT</name>
<gene>
    <name evidence="4" type="ORF">HW115_18470</name>
</gene>
<evidence type="ECO:0000313" key="4">
    <source>
        <dbReference type="EMBL" id="NWK57609.1"/>
    </source>
</evidence>
<reference evidence="4 5" key="1">
    <citation type="submission" date="2020-07" db="EMBL/GenBank/DDBJ databases">
        <title>Roseicoccus Jingziensis gen. nov., sp. nov., isolated from coastal seawater.</title>
        <authorList>
            <person name="Feng X."/>
        </authorList>
    </citation>
    <scope>NUCLEOTIDE SEQUENCE [LARGE SCALE GENOMIC DNA]</scope>
    <source>
        <strain evidence="4 5">N1E253</strain>
    </source>
</reference>
<dbReference type="PANTHER" id="PTHR38764">
    <property type="entry name" value="ACYL CARRIER PROTEIN PHOSPHODIESTERASE"/>
    <property type="match status" value="1"/>
</dbReference>
<organism evidence="4 5">
    <name type="scientific">Oceaniferula marina</name>
    <dbReference type="NCBI Taxonomy" id="2748318"/>
    <lineage>
        <taxon>Bacteria</taxon>
        <taxon>Pseudomonadati</taxon>
        <taxon>Verrucomicrobiota</taxon>
        <taxon>Verrucomicrobiia</taxon>
        <taxon>Verrucomicrobiales</taxon>
        <taxon>Verrucomicrobiaceae</taxon>
        <taxon>Oceaniferula</taxon>
    </lineage>
</organism>
<dbReference type="GO" id="GO:0008770">
    <property type="term" value="F:[acyl-carrier-protein] phosphodiesterase activity"/>
    <property type="evidence" value="ECO:0007669"/>
    <property type="project" value="InterPro"/>
</dbReference>
<protein>
    <submittedName>
        <fullName evidence="4">DUF479 domain-containing protein</fullName>
    </submittedName>
</protein>
<dbReference type="PIRSF" id="PIRSF011489">
    <property type="entry name" value="DUF479"/>
    <property type="match status" value="1"/>
</dbReference>
<dbReference type="AlphaFoldDB" id="A0A851GKD7"/>
<dbReference type="GO" id="GO:0006633">
    <property type="term" value="P:fatty acid biosynthetic process"/>
    <property type="evidence" value="ECO:0007669"/>
    <property type="project" value="InterPro"/>
</dbReference>
<evidence type="ECO:0000256" key="2">
    <source>
        <dbReference type="ARBA" id="ARBA00022801"/>
    </source>
</evidence>
<comment type="caution">
    <text evidence="4">The sequence shown here is derived from an EMBL/GenBank/DDBJ whole genome shotgun (WGS) entry which is preliminary data.</text>
</comment>
<keyword evidence="5" id="KW-1185">Reference proteome</keyword>
<dbReference type="PANTHER" id="PTHR38764:SF1">
    <property type="entry name" value="ACYL CARRIER PROTEIN PHOSPHODIESTERASE"/>
    <property type="match status" value="1"/>
</dbReference>